<reference evidence="13" key="1">
    <citation type="journal article" date="2021" name="IMA Fungus">
        <title>Genomic characterization of three marine fungi, including Emericellopsis atlantica sp. nov. with signatures of a generalist lifestyle and marine biomass degradation.</title>
        <authorList>
            <person name="Hagestad O.C."/>
            <person name="Hou L."/>
            <person name="Andersen J.H."/>
            <person name="Hansen E.H."/>
            <person name="Altermark B."/>
            <person name="Li C."/>
            <person name="Kuhnert E."/>
            <person name="Cox R.J."/>
            <person name="Crous P.W."/>
            <person name="Spatafora J.W."/>
            <person name="Lail K."/>
            <person name="Amirebrahimi M."/>
            <person name="Lipzen A."/>
            <person name="Pangilinan J."/>
            <person name="Andreopoulos W."/>
            <person name="Hayes R.D."/>
            <person name="Ng V."/>
            <person name="Grigoriev I.V."/>
            <person name="Jackson S.A."/>
            <person name="Sutton T.D.S."/>
            <person name="Dobson A.D.W."/>
            <person name="Rama T."/>
        </authorList>
    </citation>
    <scope>NUCLEOTIDE SEQUENCE</scope>
    <source>
        <strain evidence="13">TRa3180A</strain>
    </source>
</reference>
<name>A0A9P8CCL4_9HELO</name>
<dbReference type="AlphaFoldDB" id="A0A9P8CCL4"/>
<keyword evidence="7 10" id="KW-0720">Serine protease</keyword>
<feature type="transmembrane region" description="Helical" evidence="10">
    <location>
        <begin position="453"/>
        <end position="474"/>
    </location>
</feature>
<keyword evidence="9 10" id="KW-0472">Membrane</keyword>
<feature type="region of interest" description="Disordered" evidence="11">
    <location>
        <begin position="1"/>
        <end position="143"/>
    </location>
</feature>
<comment type="similarity">
    <text evidence="3 10">Belongs to the peptidase S54 family.</text>
</comment>
<keyword evidence="6 10" id="KW-0378">Hydrolase</keyword>
<feature type="transmembrane region" description="Helical" evidence="10">
    <location>
        <begin position="335"/>
        <end position="354"/>
    </location>
</feature>
<feature type="compositionally biased region" description="Polar residues" evidence="11">
    <location>
        <begin position="90"/>
        <end position="105"/>
    </location>
</feature>
<dbReference type="PANTHER" id="PTHR22936:SF69">
    <property type="entry name" value="RHOMBOID-LIKE PROTEIN"/>
    <property type="match status" value="1"/>
</dbReference>
<evidence type="ECO:0000256" key="7">
    <source>
        <dbReference type="ARBA" id="ARBA00022825"/>
    </source>
</evidence>
<comment type="catalytic activity">
    <reaction evidence="1 10">
        <text>Cleaves type-1 transmembrane domains using a catalytic dyad composed of serine and histidine that are contributed by different transmembrane domains.</text>
        <dbReference type="EC" id="3.4.21.105"/>
    </reaction>
</comment>
<dbReference type="Gene3D" id="1.20.1540.10">
    <property type="entry name" value="Rhomboid-like"/>
    <property type="match status" value="1"/>
</dbReference>
<dbReference type="GO" id="GO:0016020">
    <property type="term" value="C:membrane"/>
    <property type="evidence" value="ECO:0007669"/>
    <property type="project" value="UniProtKB-SubCell"/>
</dbReference>
<dbReference type="EC" id="3.4.21.105" evidence="10"/>
<comment type="caution">
    <text evidence="13">The sequence shown here is derived from an EMBL/GenBank/DDBJ whole genome shotgun (WGS) entry which is preliminary data.</text>
</comment>
<feature type="domain" description="Peptidase S54 rhomboid" evidence="12">
    <location>
        <begin position="268"/>
        <end position="405"/>
    </location>
</feature>
<feature type="compositionally biased region" description="Low complexity" evidence="11">
    <location>
        <begin position="80"/>
        <end position="89"/>
    </location>
</feature>
<feature type="transmembrane region" description="Helical" evidence="10">
    <location>
        <begin position="366"/>
        <end position="382"/>
    </location>
</feature>
<evidence type="ECO:0000256" key="10">
    <source>
        <dbReference type="RuleBase" id="RU362115"/>
    </source>
</evidence>
<evidence type="ECO:0000256" key="6">
    <source>
        <dbReference type="ARBA" id="ARBA00022801"/>
    </source>
</evidence>
<evidence type="ECO:0000256" key="8">
    <source>
        <dbReference type="ARBA" id="ARBA00022989"/>
    </source>
</evidence>
<comment type="caution">
    <text evidence="10">Lacks conserved residue(s) required for the propagation of feature annotation.</text>
</comment>
<evidence type="ECO:0000256" key="5">
    <source>
        <dbReference type="ARBA" id="ARBA00022692"/>
    </source>
</evidence>
<feature type="compositionally biased region" description="Polar residues" evidence="11">
    <location>
        <begin position="27"/>
        <end position="51"/>
    </location>
</feature>
<keyword evidence="8 10" id="KW-1133">Transmembrane helix</keyword>
<evidence type="ECO:0000256" key="11">
    <source>
        <dbReference type="SAM" id="MobiDB-lite"/>
    </source>
</evidence>
<dbReference type="SUPFAM" id="SSF144091">
    <property type="entry name" value="Rhomboid-like"/>
    <property type="match status" value="1"/>
</dbReference>
<dbReference type="InterPro" id="IPR002610">
    <property type="entry name" value="Peptidase_S54_rhomboid-like"/>
</dbReference>
<proteinExistence type="inferred from homology"/>
<keyword evidence="5 10" id="KW-0812">Transmembrane</keyword>
<evidence type="ECO:0000313" key="14">
    <source>
        <dbReference type="Proteomes" id="UP000887226"/>
    </source>
</evidence>
<feature type="transmembrane region" description="Helical" evidence="10">
    <location>
        <begin position="163"/>
        <end position="181"/>
    </location>
</feature>
<evidence type="ECO:0000259" key="12">
    <source>
        <dbReference type="Pfam" id="PF01694"/>
    </source>
</evidence>
<organism evidence="13 14">
    <name type="scientific">Calycina marina</name>
    <dbReference type="NCBI Taxonomy" id="1763456"/>
    <lineage>
        <taxon>Eukaryota</taxon>
        <taxon>Fungi</taxon>
        <taxon>Dikarya</taxon>
        <taxon>Ascomycota</taxon>
        <taxon>Pezizomycotina</taxon>
        <taxon>Leotiomycetes</taxon>
        <taxon>Helotiales</taxon>
        <taxon>Pezizellaceae</taxon>
        <taxon>Calycina</taxon>
    </lineage>
</organism>
<keyword evidence="4 10" id="KW-0645">Protease</keyword>
<evidence type="ECO:0000256" key="2">
    <source>
        <dbReference type="ARBA" id="ARBA00004141"/>
    </source>
</evidence>
<evidence type="ECO:0000256" key="3">
    <source>
        <dbReference type="ARBA" id="ARBA00009045"/>
    </source>
</evidence>
<dbReference type="GO" id="GO:0006508">
    <property type="term" value="P:proteolysis"/>
    <property type="evidence" value="ECO:0007669"/>
    <property type="project" value="UniProtKB-KW"/>
</dbReference>
<feature type="transmembrane region" description="Helical" evidence="10">
    <location>
        <begin position="309"/>
        <end position="329"/>
    </location>
</feature>
<comment type="function">
    <text evidence="10">Serine protease involved in intramembrane proteolysis.</text>
</comment>
<evidence type="ECO:0000256" key="4">
    <source>
        <dbReference type="ARBA" id="ARBA00022670"/>
    </source>
</evidence>
<evidence type="ECO:0000256" key="1">
    <source>
        <dbReference type="ARBA" id="ARBA00000156"/>
    </source>
</evidence>
<evidence type="ECO:0000256" key="9">
    <source>
        <dbReference type="ARBA" id="ARBA00023136"/>
    </source>
</evidence>
<keyword evidence="14" id="KW-1185">Reference proteome</keyword>
<protein>
    <recommendedName>
        <fullName evidence="10">Rhomboid-type serine protease</fullName>
        <ecNumber evidence="10">3.4.21.105</ecNumber>
    </recommendedName>
</protein>
<dbReference type="OrthoDB" id="2146116at2759"/>
<sequence length="523" mass="57955">MAANDYYNSYGQHPNTQYPPYQDPSPAYQSQAPSLHPSQFNDNRPVNSPVSPINHGASPFDTAFDDNAYPMGREPYRQDSSNSLASDSSYYGQQGRQASQPSFQDNVPLRDYPQQPPKENNSTDHVYDAPIGQDAAHGYEDGGRKPAGLGQFMTKMPKKRIPFVVYALTLAQIIVFIFEIVKNAQLTGSPIEIKPSFNPMIGPSPWVTISMGSRYVPCMHNITGVTFNSSIAWGCANTTSTTGATCTLNQLCGFGDESTIYSNDHVPNQWFRFIIPMFLHAGIIHIGFNMLLQLTLGREIEMIIGHIRFFLVYISAGIFGFVLGGNFAADGISSTGASGSLFGILALTLLDLLYTWKERSSPMKDLAFIMLDLVISFVLGLLPGLDNFSHIGGFLMGLILGICILHSPNALRARIGQDDPPYTPVKTSSSDQGVNRFIKSPVGFFKGRKPAWWAWWLIRVAALVVAFVCFVLLMKNFFKDPADRTVCSWCKYLTCIVRFCFSSVLYKILTSNRTLMDGARLVR</sequence>
<dbReference type="Proteomes" id="UP000887226">
    <property type="component" value="Unassembled WGS sequence"/>
</dbReference>
<comment type="subcellular location">
    <subcellularLocation>
        <location evidence="2 10">Membrane</location>
        <topology evidence="2 10">Multi-pass membrane protein</topology>
    </subcellularLocation>
</comment>
<dbReference type="InterPro" id="IPR022764">
    <property type="entry name" value="Peptidase_S54_rhomboid_dom"/>
</dbReference>
<dbReference type="Pfam" id="PF01694">
    <property type="entry name" value="Rhomboid"/>
    <property type="match status" value="1"/>
</dbReference>
<dbReference type="InterPro" id="IPR035952">
    <property type="entry name" value="Rhomboid-like_sf"/>
</dbReference>
<dbReference type="GO" id="GO:0004252">
    <property type="term" value="F:serine-type endopeptidase activity"/>
    <property type="evidence" value="ECO:0007669"/>
    <property type="project" value="InterPro"/>
</dbReference>
<accession>A0A9P8CCL4</accession>
<evidence type="ECO:0000313" key="13">
    <source>
        <dbReference type="EMBL" id="KAG9240376.1"/>
    </source>
</evidence>
<gene>
    <name evidence="13" type="ORF">BJ878DRAFT_537164</name>
</gene>
<dbReference type="EMBL" id="MU254467">
    <property type="protein sequence ID" value="KAG9240376.1"/>
    <property type="molecule type" value="Genomic_DNA"/>
</dbReference>
<feature type="compositionally biased region" description="Polar residues" evidence="11">
    <location>
        <begin position="1"/>
        <end position="19"/>
    </location>
</feature>
<feature type="transmembrane region" description="Helical" evidence="10">
    <location>
        <begin position="270"/>
        <end position="288"/>
    </location>
</feature>
<dbReference type="PANTHER" id="PTHR22936">
    <property type="entry name" value="RHOMBOID-RELATED"/>
    <property type="match status" value="1"/>
</dbReference>